<dbReference type="PROSITE" id="PS00622">
    <property type="entry name" value="HTH_LUXR_1"/>
    <property type="match status" value="1"/>
</dbReference>
<protein>
    <submittedName>
        <fullName evidence="6">Response regulator receiver protein</fullName>
    </submittedName>
</protein>
<dbReference type="SMART" id="SM00421">
    <property type="entry name" value="HTH_LUXR"/>
    <property type="match status" value="1"/>
</dbReference>
<organism evidence="6 7">
    <name type="scientific">Shewanella amazonensis (strain ATCC BAA-1098 / SB2B)</name>
    <dbReference type="NCBI Taxonomy" id="326297"/>
    <lineage>
        <taxon>Bacteria</taxon>
        <taxon>Pseudomonadati</taxon>
        <taxon>Pseudomonadota</taxon>
        <taxon>Gammaproteobacteria</taxon>
        <taxon>Alteromonadales</taxon>
        <taxon>Shewanellaceae</taxon>
        <taxon>Shewanella</taxon>
    </lineage>
</organism>
<dbReference type="eggNOG" id="COG2197">
    <property type="taxonomic scope" value="Bacteria"/>
</dbReference>
<dbReference type="STRING" id="326297.Sama_2076"/>
<dbReference type="CDD" id="cd17535">
    <property type="entry name" value="REC_NarL-like"/>
    <property type="match status" value="1"/>
</dbReference>
<dbReference type="KEGG" id="saz:Sama_2076"/>
<dbReference type="EMBL" id="CP000507">
    <property type="protein sequence ID" value="ABM00282.1"/>
    <property type="molecule type" value="Genomic_DNA"/>
</dbReference>
<accession>A1S7C5</accession>
<dbReference type="InterPro" id="IPR051015">
    <property type="entry name" value="EvgA-like"/>
</dbReference>
<dbReference type="Proteomes" id="UP000009175">
    <property type="component" value="Chromosome"/>
</dbReference>
<keyword evidence="2" id="KW-0238">DNA-binding</keyword>
<dbReference type="SUPFAM" id="SSF52172">
    <property type="entry name" value="CheY-like"/>
    <property type="match status" value="1"/>
</dbReference>
<dbReference type="PANTHER" id="PTHR45566:SF1">
    <property type="entry name" value="HTH-TYPE TRANSCRIPTIONAL REGULATOR YHJB-RELATED"/>
    <property type="match status" value="1"/>
</dbReference>
<dbReference type="PRINTS" id="PR00038">
    <property type="entry name" value="HTHLUXR"/>
</dbReference>
<dbReference type="GO" id="GO:0000160">
    <property type="term" value="P:phosphorelay signal transduction system"/>
    <property type="evidence" value="ECO:0007669"/>
    <property type="project" value="InterPro"/>
</dbReference>
<proteinExistence type="predicted"/>
<feature type="domain" description="HTH luxR-type" evidence="4">
    <location>
        <begin position="163"/>
        <end position="228"/>
    </location>
</feature>
<dbReference type="InterPro" id="IPR000792">
    <property type="entry name" value="Tscrpt_reg_LuxR_C"/>
</dbReference>
<keyword evidence="1 3" id="KW-0597">Phosphoprotein</keyword>
<dbReference type="InterPro" id="IPR036388">
    <property type="entry name" value="WH-like_DNA-bd_sf"/>
</dbReference>
<dbReference type="GO" id="GO:0003677">
    <property type="term" value="F:DNA binding"/>
    <property type="evidence" value="ECO:0007669"/>
    <property type="project" value="UniProtKB-KW"/>
</dbReference>
<dbReference type="InterPro" id="IPR058245">
    <property type="entry name" value="NreC/VraR/RcsB-like_REC"/>
</dbReference>
<dbReference type="PANTHER" id="PTHR45566">
    <property type="entry name" value="HTH-TYPE TRANSCRIPTIONAL REGULATOR YHJB-RELATED"/>
    <property type="match status" value="1"/>
</dbReference>
<dbReference type="SUPFAM" id="SSF46894">
    <property type="entry name" value="C-terminal effector domain of the bipartite response regulators"/>
    <property type="match status" value="1"/>
</dbReference>
<dbReference type="SMART" id="SM00448">
    <property type="entry name" value="REC"/>
    <property type="match status" value="1"/>
</dbReference>
<dbReference type="Gene3D" id="3.40.50.2300">
    <property type="match status" value="1"/>
</dbReference>
<evidence type="ECO:0000259" key="5">
    <source>
        <dbReference type="PROSITE" id="PS50110"/>
    </source>
</evidence>
<reference evidence="6 7" key="1">
    <citation type="submission" date="2006-12" db="EMBL/GenBank/DDBJ databases">
        <title>Complete sequence of Shewanella amazonensis SB2B.</title>
        <authorList>
            <consortium name="US DOE Joint Genome Institute"/>
            <person name="Copeland A."/>
            <person name="Lucas S."/>
            <person name="Lapidus A."/>
            <person name="Barry K."/>
            <person name="Detter J.C."/>
            <person name="Glavina del Rio T."/>
            <person name="Hammon N."/>
            <person name="Israni S."/>
            <person name="Dalin E."/>
            <person name="Tice H."/>
            <person name="Pitluck S."/>
            <person name="Munk A.C."/>
            <person name="Brettin T."/>
            <person name="Bruce D."/>
            <person name="Han C."/>
            <person name="Tapia R."/>
            <person name="Gilna P."/>
            <person name="Schmutz J."/>
            <person name="Larimer F."/>
            <person name="Land M."/>
            <person name="Hauser L."/>
            <person name="Kyrpides N."/>
            <person name="Mikhailova N."/>
            <person name="Fredrickson J."/>
            <person name="Richardson P."/>
        </authorList>
    </citation>
    <scope>NUCLEOTIDE SEQUENCE [LARGE SCALE GENOMIC DNA]</scope>
    <source>
        <strain evidence="7">ATCC BAA-1098 / SB2B</strain>
    </source>
</reference>
<dbReference type="InterPro" id="IPR001789">
    <property type="entry name" value="Sig_transdc_resp-reg_receiver"/>
</dbReference>
<dbReference type="CDD" id="cd06170">
    <property type="entry name" value="LuxR_C_like"/>
    <property type="match status" value="1"/>
</dbReference>
<dbReference type="GO" id="GO:0006355">
    <property type="term" value="P:regulation of DNA-templated transcription"/>
    <property type="evidence" value="ECO:0007669"/>
    <property type="project" value="InterPro"/>
</dbReference>
<dbReference type="HOGENOM" id="CLU_000445_90_8_6"/>
<feature type="domain" description="Response regulatory" evidence="5">
    <location>
        <begin position="22"/>
        <end position="140"/>
    </location>
</feature>
<dbReference type="Gene3D" id="1.10.10.10">
    <property type="entry name" value="Winged helix-like DNA-binding domain superfamily/Winged helix DNA-binding domain"/>
    <property type="match status" value="1"/>
</dbReference>
<dbReference type="Pfam" id="PF00072">
    <property type="entry name" value="Response_reg"/>
    <property type="match status" value="1"/>
</dbReference>
<dbReference type="AlphaFoldDB" id="A1S7C5"/>
<evidence type="ECO:0000313" key="6">
    <source>
        <dbReference type="EMBL" id="ABM00282.1"/>
    </source>
</evidence>
<evidence type="ECO:0000256" key="3">
    <source>
        <dbReference type="PROSITE-ProRule" id="PRU00169"/>
    </source>
</evidence>
<evidence type="ECO:0000256" key="1">
    <source>
        <dbReference type="ARBA" id="ARBA00022553"/>
    </source>
</evidence>
<name>A1S7C5_SHEAM</name>
<feature type="modified residue" description="4-aspartylphosphate" evidence="3">
    <location>
        <position position="75"/>
    </location>
</feature>
<evidence type="ECO:0000259" key="4">
    <source>
        <dbReference type="PROSITE" id="PS50043"/>
    </source>
</evidence>
<dbReference type="InterPro" id="IPR016032">
    <property type="entry name" value="Sig_transdc_resp-reg_C-effctor"/>
</dbReference>
<sequence>MVLLRICDDKKYNRIMKLENLNVIIADDHPLFRNALRQALSSAFADTRWFEADSADALQQLLDKPEVDYDLVLLDLQMPGSHGYSTLIHLRSHYPDIPVVVISAHEDAQTISRAIHYGSAGFIPKSASMETLTEAMSAVLYGDIWLPQDIELVKIEEDGTDQVAGKLADLTPQQYRVLQMFAEGLLNKQIAYDLGVSEATIKAHATAIFRKLGVRNRTQAVIALQQLEMDKVDLGQSH</sequence>
<dbReference type="Pfam" id="PF00196">
    <property type="entry name" value="GerE"/>
    <property type="match status" value="1"/>
</dbReference>
<dbReference type="PROSITE" id="PS50110">
    <property type="entry name" value="RESPONSE_REGULATORY"/>
    <property type="match status" value="1"/>
</dbReference>
<keyword evidence="7" id="KW-1185">Reference proteome</keyword>
<evidence type="ECO:0000256" key="2">
    <source>
        <dbReference type="ARBA" id="ARBA00023125"/>
    </source>
</evidence>
<gene>
    <name evidence="6" type="ordered locus">Sama_2076</name>
</gene>
<dbReference type="PROSITE" id="PS50043">
    <property type="entry name" value="HTH_LUXR_2"/>
    <property type="match status" value="1"/>
</dbReference>
<evidence type="ECO:0000313" key="7">
    <source>
        <dbReference type="Proteomes" id="UP000009175"/>
    </source>
</evidence>
<dbReference type="InterPro" id="IPR011006">
    <property type="entry name" value="CheY-like_superfamily"/>
</dbReference>